<name>A0ACB9XRY3_CHAAC</name>
<proteinExistence type="predicted"/>
<dbReference type="EMBL" id="CM043787">
    <property type="protein sequence ID" value="KAI4829758.1"/>
    <property type="molecule type" value="Genomic_DNA"/>
</dbReference>
<organism evidence="1 2">
    <name type="scientific">Chaenocephalus aceratus</name>
    <name type="common">Blackfin icefish</name>
    <name type="synonym">Chaenichthys aceratus</name>
    <dbReference type="NCBI Taxonomy" id="36190"/>
    <lineage>
        <taxon>Eukaryota</taxon>
        <taxon>Metazoa</taxon>
        <taxon>Chordata</taxon>
        <taxon>Craniata</taxon>
        <taxon>Vertebrata</taxon>
        <taxon>Euteleostomi</taxon>
        <taxon>Actinopterygii</taxon>
        <taxon>Neopterygii</taxon>
        <taxon>Teleostei</taxon>
        <taxon>Neoteleostei</taxon>
        <taxon>Acanthomorphata</taxon>
        <taxon>Eupercaria</taxon>
        <taxon>Perciformes</taxon>
        <taxon>Notothenioidei</taxon>
        <taxon>Channichthyidae</taxon>
        <taxon>Chaenocephalus</taxon>
    </lineage>
</organism>
<comment type="caution">
    <text evidence="1">The sequence shown here is derived from an EMBL/GenBank/DDBJ whole genome shotgun (WGS) entry which is preliminary data.</text>
</comment>
<protein>
    <submittedName>
        <fullName evidence="1">Uncharacterized protein</fullName>
    </submittedName>
</protein>
<evidence type="ECO:0000313" key="2">
    <source>
        <dbReference type="Proteomes" id="UP001057452"/>
    </source>
</evidence>
<dbReference type="Proteomes" id="UP001057452">
    <property type="component" value="Chromosome 3"/>
</dbReference>
<reference evidence="1" key="1">
    <citation type="submission" date="2022-05" db="EMBL/GenBank/DDBJ databases">
        <title>Chromosome-level genome of Chaenocephalus aceratus.</title>
        <authorList>
            <person name="Park H."/>
        </authorList>
    </citation>
    <scope>NUCLEOTIDE SEQUENCE</scope>
    <source>
        <strain evidence="1">KU_202001</strain>
    </source>
</reference>
<gene>
    <name evidence="1" type="ORF">KUCAC02_001428</name>
</gene>
<accession>A0ACB9XRY3</accession>
<evidence type="ECO:0000313" key="1">
    <source>
        <dbReference type="EMBL" id="KAI4829758.1"/>
    </source>
</evidence>
<feature type="non-terminal residue" evidence="1">
    <location>
        <position position="52"/>
    </location>
</feature>
<feature type="non-terminal residue" evidence="1">
    <location>
        <position position="1"/>
    </location>
</feature>
<sequence>APPLGCDLCKLPGPPLMSMQDGGKGKKREKREKRGGREDAGENSCTFNYDQE</sequence>
<keyword evidence="2" id="KW-1185">Reference proteome</keyword>